<dbReference type="GO" id="GO:0020037">
    <property type="term" value="F:heme binding"/>
    <property type="evidence" value="ECO:0007669"/>
    <property type="project" value="InterPro"/>
</dbReference>
<dbReference type="GO" id="GO:0016705">
    <property type="term" value="F:oxidoreductase activity, acting on paired donors, with incorporation or reduction of molecular oxygen"/>
    <property type="evidence" value="ECO:0007669"/>
    <property type="project" value="InterPro"/>
</dbReference>
<feature type="signal peptide" evidence="10">
    <location>
        <begin position="1"/>
        <end position="17"/>
    </location>
</feature>
<keyword evidence="12" id="KW-1185">Reference proteome</keyword>
<keyword evidence="5 9" id="KW-0479">Metal-binding</keyword>
<sequence length="516" mass="58321">MPIVLLVLFPALSFAAASLVENSRPTFCNIIASFAFHYLCLSTSIVAYRLSPLHPLYEFPGPRLARVSKLYGAWISATGKQHSILKRFHDEYGPIVRTGPNELSIADVDGVTKVLGINGLPKGEYYESRADPKSPHNLNSVSGEMHTNRRRVWNRAFNTESLKEYYDMIVRRAERLAERIGAIDGPVDLTAWLSYFQFDVMGDMSFSGGFEMLNAREDEDGLGRIISDYFRLVSVLVHVPWFLKTLARLPAMSEDIKKLHNFGAERAARRIKDGSLKKDLWYHLSDEAGLEKEKPALNDLIADGGLAIVAGGDTTSRAIQNIFYMLLSHPAHHDRLRKELDNAFPSGDGIFDVARYTELKFLDAVMNETLRLYPPIPTNGPRRVANGSKARTICGKFIPEGTEVYVPPYVLHRDPRYFSPSPDDFIPERWMNPETESTESILNTTAYIPFSYGPQNCVGKNLARNEVKMVTTMLLSRFNFKFADEFEKDGWEDGLGDYFIMQTERPILVTLTKRLG</sequence>
<dbReference type="InterPro" id="IPR002401">
    <property type="entry name" value="Cyt_P450_E_grp-I"/>
</dbReference>
<keyword evidence="6" id="KW-0560">Oxidoreductase</keyword>
<dbReference type="PRINTS" id="PR00463">
    <property type="entry name" value="EP450I"/>
</dbReference>
<evidence type="ECO:0000256" key="5">
    <source>
        <dbReference type="ARBA" id="ARBA00022723"/>
    </source>
</evidence>
<keyword evidence="4 9" id="KW-0349">Heme</keyword>
<comment type="pathway">
    <text evidence="2">Secondary metabolite biosynthesis.</text>
</comment>
<evidence type="ECO:0000256" key="10">
    <source>
        <dbReference type="SAM" id="SignalP"/>
    </source>
</evidence>
<evidence type="ECO:0000256" key="6">
    <source>
        <dbReference type="ARBA" id="ARBA00023002"/>
    </source>
</evidence>
<evidence type="ECO:0000256" key="9">
    <source>
        <dbReference type="PIRSR" id="PIRSR602401-1"/>
    </source>
</evidence>
<evidence type="ECO:0000256" key="1">
    <source>
        <dbReference type="ARBA" id="ARBA00001971"/>
    </source>
</evidence>
<dbReference type="CDD" id="cd11061">
    <property type="entry name" value="CYP67-like"/>
    <property type="match status" value="1"/>
</dbReference>
<dbReference type="PRINTS" id="PR00385">
    <property type="entry name" value="P450"/>
</dbReference>
<evidence type="ECO:0000256" key="2">
    <source>
        <dbReference type="ARBA" id="ARBA00005179"/>
    </source>
</evidence>
<reference evidence="11 12" key="1">
    <citation type="submission" date="2015-04" db="EMBL/GenBank/DDBJ databases">
        <title>Complete genome sequence of Schizopora paradoxa KUC8140, a cosmopolitan wood degrader in East Asia.</title>
        <authorList>
            <consortium name="DOE Joint Genome Institute"/>
            <person name="Min B."/>
            <person name="Park H."/>
            <person name="Jang Y."/>
            <person name="Kim J.-J."/>
            <person name="Kim K.H."/>
            <person name="Pangilinan J."/>
            <person name="Lipzen A."/>
            <person name="Riley R."/>
            <person name="Grigoriev I.V."/>
            <person name="Spatafora J.W."/>
            <person name="Choi I.-G."/>
        </authorList>
    </citation>
    <scope>NUCLEOTIDE SEQUENCE [LARGE SCALE GENOMIC DNA]</scope>
    <source>
        <strain evidence="11 12">KUC8140</strain>
    </source>
</reference>
<keyword evidence="10" id="KW-0732">Signal</keyword>
<keyword evidence="8" id="KW-0503">Monooxygenase</keyword>
<comment type="similarity">
    <text evidence="3">Belongs to the cytochrome P450 family.</text>
</comment>
<evidence type="ECO:0000256" key="4">
    <source>
        <dbReference type="ARBA" id="ARBA00022617"/>
    </source>
</evidence>
<evidence type="ECO:0000256" key="8">
    <source>
        <dbReference type="ARBA" id="ARBA00023033"/>
    </source>
</evidence>
<dbReference type="AlphaFoldDB" id="A0A0H2RVX1"/>
<dbReference type="PANTHER" id="PTHR24305">
    <property type="entry name" value="CYTOCHROME P450"/>
    <property type="match status" value="1"/>
</dbReference>
<feature type="binding site" description="axial binding residue" evidence="9">
    <location>
        <position position="457"/>
    </location>
    <ligand>
        <name>heme</name>
        <dbReference type="ChEBI" id="CHEBI:30413"/>
    </ligand>
    <ligandPart>
        <name>Fe</name>
        <dbReference type="ChEBI" id="CHEBI:18248"/>
    </ligandPart>
</feature>
<dbReference type="STRING" id="27342.A0A0H2RVX1"/>
<gene>
    <name evidence="11" type="ORF">SCHPADRAFT_827757</name>
</gene>
<dbReference type="Pfam" id="PF00067">
    <property type="entry name" value="p450"/>
    <property type="match status" value="1"/>
</dbReference>
<organism evidence="11 12">
    <name type="scientific">Schizopora paradoxa</name>
    <dbReference type="NCBI Taxonomy" id="27342"/>
    <lineage>
        <taxon>Eukaryota</taxon>
        <taxon>Fungi</taxon>
        <taxon>Dikarya</taxon>
        <taxon>Basidiomycota</taxon>
        <taxon>Agaricomycotina</taxon>
        <taxon>Agaricomycetes</taxon>
        <taxon>Hymenochaetales</taxon>
        <taxon>Schizoporaceae</taxon>
        <taxon>Schizopora</taxon>
    </lineage>
</organism>
<dbReference type="GO" id="GO:0005506">
    <property type="term" value="F:iron ion binding"/>
    <property type="evidence" value="ECO:0007669"/>
    <property type="project" value="InterPro"/>
</dbReference>
<dbReference type="GO" id="GO:0004497">
    <property type="term" value="F:monooxygenase activity"/>
    <property type="evidence" value="ECO:0007669"/>
    <property type="project" value="UniProtKB-KW"/>
</dbReference>
<evidence type="ECO:0000313" key="12">
    <source>
        <dbReference type="Proteomes" id="UP000053477"/>
    </source>
</evidence>
<comment type="cofactor">
    <cofactor evidence="1 9">
        <name>heme</name>
        <dbReference type="ChEBI" id="CHEBI:30413"/>
    </cofactor>
</comment>
<feature type="chain" id="PRO_5005202036" evidence="10">
    <location>
        <begin position="18"/>
        <end position="516"/>
    </location>
</feature>
<dbReference type="PANTHER" id="PTHR24305:SF166">
    <property type="entry name" value="CYTOCHROME P450 12A4, MITOCHONDRIAL-RELATED"/>
    <property type="match status" value="1"/>
</dbReference>
<dbReference type="Gene3D" id="1.10.630.10">
    <property type="entry name" value="Cytochrome P450"/>
    <property type="match status" value="1"/>
</dbReference>
<protein>
    <submittedName>
        <fullName evidence="11">Cytochrome P450</fullName>
    </submittedName>
</protein>
<keyword evidence="7 9" id="KW-0408">Iron</keyword>
<dbReference type="SUPFAM" id="SSF48264">
    <property type="entry name" value="Cytochrome P450"/>
    <property type="match status" value="1"/>
</dbReference>
<evidence type="ECO:0000256" key="3">
    <source>
        <dbReference type="ARBA" id="ARBA00010617"/>
    </source>
</evidence>
<dbReference type="EMBL" id="KQ085957">
    <property type="protein sequence ID" value="KLO13578.1"/>
    <property type="molecule type" value="Genomic_DNA"/>
</dbReference>
<accession>A0A0H2RVX1</accession>
<proteinExistence type="inferred from homology"/>
<dbReference type="Proteomes" id="UP000053477">
    <property type="component" value="Unassembled WGS sequence"/>
</dbReference>
<dbReference type="InterPro" id="IPR036396">
    <property type="entry name" value="Cyt_P450_sf"/>
</dbReference>
<evidence type="ECO:0000313" key="11">
    <source>
        <dbReference type="EMBL" id="KLO13578.1"/>
    </source>
</evidence>
<dbReference type="OrthoDB" id="6692864at2759"/>
<dbReference type="InParanoid" id="A0A0H2RVX1"/>
<name>A0A0H2RVX1_9AGAM</name>
<dbReference type="InterPro" id="IPR001128">
    <property type="entry name" value="Cyt_P450"/>
</dbReference>
<dbReference type="InterPro" id="IPR050121">
    <property type="entry name" value="Cytochrome_P450_monoxygenase"/>
</dbReference>
<evidence type="ECO:0000256" key="7">
    <source>
        <dbReference type="ARBA" id="ARBA00023004"/>
    </source>
</evidence>